<name>A0A4C2A0S0_EUMVA</name>
<gene>
    <name evidence="1" type="ORF">EVAR_65978_1</name>
</gene>
<accession>A0A4C2A0S0</accession>
<dbReference type="EMBL" id="BGZK01002369">
    <property type="protein sequence ID" value="GBP93392.1"/>
    <property type="molecule type" value="Genomic_DNA"/>
</dbReference>
<keyword evidence="2" id="KW-1185">Reference proteome</keyword>
<dbReference type="Proteomes" id="UP000299102">
    <property type="component" value="Unassembled WGS sequence"/>
</dbReference>
<comment type="caution">
    <text evidence="1">The sequence shown here is derived from an EMBL/GenBank/DDBJ whole genome shotgun (WGS) entry which is preliminary data.</text>
</comment>
<proteinExistence type="predicted"/>
<reference evidence="1 2" key="1">
    <citation type="journal article" date="2019" name="Commun. Biol.">
        <title>The bagworm genome reveals a unique fibroin gene that provides high tensile strength.</title>
        <authorList>
            <person name="Kono N."/>
            <person name="Nakamura H."/>
            <person name="Ohtoshi R."/>
            <person name="Tomita M."/>
            <person name="Numata K."/>
            <person name="Arakawa K."/>
        </authorList>
    </citation>
    <scope>NUCLEOTIDE SEQUENCE [LARGE SCALE GENOMIC DNA]</scope>
</reference>
<sequence length="132" mass="14857">MSRGPDQILQRAGCALRGGGCPHMHQKESSFTRSVTNKCVGGNFIYRLAAEYTECNERFDRYDGAVFDYVSFELEALGSILATRELTEHVTLAESHHTFRAPKCMLSRWLSSHYSPRLSAQRALSQHGEFGI</sequence>
<evidence type="ECO:0000313" key="1">
    <source>
        <dbReference type="EMBL" id="GBP93392.1"/>
    </source>
</evidence>
<evidence type="ECO:0000313" key="2">
    <source>
        <dbReference type="Proteomes" id="UP000299102"/>
    </source>
</evidence>
<organism evidence="1 2">
    <name type="scientific">Eumeta variegata</name>
    <name type="common">Bagworm moth</name>
    <name type="synonym">Eumeta japonica</name>
    <dbReference type="NCBI Taxonomy" id="151549"/>
    <lineage>
        <taxon>Eukaryota</taxon>
        <taxon>Metazoa</taxon>
        <taxon>Ecdysozoa</taxon>
        <taxon>Arthropoda</taxon>
        <taxon>Hexapoda</taxon>
        <taxon>Insecta</taxon>
        <taxon>Pterygota</taxon>
        <taxon>Neoptera</taxon>
        <taxon>Endopterygota</taxon>
        <taxon>Lepidoptera</taxon>
        <taxon>Glossata</taxon>
        <taxon>Ditrysia</taxon>
        <taxon>Tineoidea</taxon>
        <taxon>Psychidae</taxon>
        <taxon>Oiketicinae</taxon>
        <taxon>Eumeta</taxon>
    </lineage>
</organism>
<protein>
    <submittedName>
        <fullName evidence="1">Uncharacterized protein</fullName>
    </submittedName>
</protein>
<dbReference type="AlphaFoldDB" id="A0A4C2A0S0"/>